<dbReference type="GO" id="GO:0022627">
    <property type="term" value="C:cytosolic small ribosomal subunit"/>
    <property type="evidence" value="ECO:0007669"/>
    <property type="project" value="TreeGrafter"/>
</dbReference>
<dbReference type="FunFam" id="3.30.1140.32:FF:000013">
    <property type="entry name" value="40S ribosomal protein S3"/>
    <property type="match status" value="1"/>
</dbReference>
<dbReference type="FunFam" id="3.30.300.20:FF:000006">
    <property type="entry name" value="40S ribosomal protein S3"/>
    <property type="match status" value="1"/>
</dbReference>
<comment type="similarity">
    <text evidence="1 8">Belongs to the universal ribosomal protein uS3 family.</text>
</comment>
<dbReference type="GO" id="GO:0005634">
    <property type="term" value="C:nucleus"/>
    <property type="evidence" value="ECO:0007669"/>
    <property type="project" value="TreeGrafter"/>
</dbReference>
<dbReference type="InterPro" id="IPR015946">
    <property type="entry name" value="KH_dom-like_a/b"/>
</dbReference>
<feature type="region of interest" description="Disordered" evidence="9">
    <location>
        <begin position="588"/>
        <end position="626"/>
    </location>
</feature>
<name>A0A4C1YIL9_EUMVA</name>
<dbReference type="OrthoDB" id="6375801at2759"/>
<evidence type="ECO:0000313" key="11">
    <source>
        <dbReference type="EMBL" id="GBP76231.1"/>
    </source>
</evidence>
<keyword evidence="2 7" id="KW-0694">RNA-binding</keyword>
<evidence type="ECO:0000256" key="9">
    <source>
        <dbReference type="SAM" id="MobiDB-lite"/>
    </source>
</evidence>
<comment type="caution">
    <text evidence="11">The sequence shown here is derived from an EMBL/GenBank/DDBJ whole genome shotgun (WGS) entry which is preliminary data.</text>
</comment>
<dbReference type="EMBL" id="BGZK01001282">
    <property type="protein sequence ID" value="GBP76231.1"/>
    <property type="molecule type" value="Genomic_DNA"/>
</dbReference>
<dbReference type="Gene3D" id="3.30.300.20">
    <property type="match status" value="1"/>
</dbReference>
<dbReference type="STRING" id="151549.A0A4C1YIL9"/>
<feature type="domain" description="KH type-2" evidence="10">
    <location>
        <begin position="64"/>
        <end position="135"/>
    </location>
</feature>
<sequence length="639" mass="72516">MPRVKLVCDKFYCGRAILWPTWLQHKNGPAQPLKYHILTEYGREVASSLLFSRFVGDGVFKAELNEFLTRELAEDGYSGVEVRVTPTRSEIIIMATRTQSVLGEKGRRIRELTSVVQKRFNIPEQSVELYAEKVATRGLCAIAQAESLRYKLIGGLAVRRACYGVLRFIMESGARGCEVVVSGKLRGQRAKSMKFVDGLMIHSGDPCNDYVNTATRHVLLRQGVLGIKHRCEVSCKHDTSRGSHLVISESADFASQTRAVPVKLSGPSPLTHKYKIWRLGNNAITYKKMGFNRTKYEAKQNKKRVEEIIHQFYEDDNNSRCAAGKKECITHKKNKKQKRYLLDSLKNLHQKFLNTSLVKIGYDSFCKLRPFWVVVPKLTDRERCPNIQISVIEDVDIEKVNRMIKEHEKEQKAFKGTLLVHQVLGHIYNPNKLVLKSLSCFRDNVDCNDYNLGTITYQTNTQRLQVSDIYTDSEDDMPLASVSHIAQEKSKTSYGSGDYVLVKLIMGRKEYRYAAICSKYDDDEGELTVTFLKVCNEDGTEFKINDNDIADVPYEDVIEKLPIPNLIVKRGKVFYKFKTPVKIMLPWDQQGKNGPKKPQPDHILVTEPKDEPVPLEPTSDVRSVAPVVQPVPPPVAAVA</sequence>
<dbReference type="Gene3D" id="3.30.1140.32">
    <property type="entry name" value="Ribosomal protein S3, C-terminal domain"/>
    <property type="match status" value="2"/>
</dbReference>
<evidence type="ECO:0000256" key="5">
    <source>
        <dbReference type="ARBA" id="ARBA00035257"/>
    </source>
</evidence>
<evidence type="ECO:0000256" key="2">
    <source>
        <dbReference type="ARBA" id="ARBA00022884"/>
    </source>
</evidence>
<keyword evidence="3 8" id="KW-0689">Ribosomal protein</keyword>
<dbReference type="Pfam" id="PF07650">
    <property type="entry name" value="KH_2"/>
    <property type="match status" value="1"/>
</dbReference>
<dbReference type="PANTHER" id="PTHR11760">
    <property type="entry name" value="30S/40S RIBOSOMAL PROTEIN S3"/>
    <property type="match status" value="1"/>
</dbReference>
<dbReference type="PANTHER" id="PTHR11760:SF32">
    <property type="entry name" value="SMALL RIBOSOMAL SUBUNIT PROTEIN US3"/>
    <property type="match status" value="1"/>
</dbReference>
<dbReference type="InterPro" id="IPR005703">
    <property type="entry name" value="Ribosomal_uS3_euk/arc"/>
</dbReference>
<evidence type="ECO:0000256" key="4">
    <source>
        <dbReference type="ARBA" id="ARBA00023274"/>
    </source>
</evidence>
<keyword evidence="4 8" id="KW-0687">Ribonucleoprotein</keyword>
<dbReference type="PROSITE" id="PS00548">
    <property type="entry name" value="RIBOSOMAL_S3"/>
    <property type="match status" value="1"/>
</dbReference>
<evidence type="ECO:0000256" key="3">
    <source>
        <dbReference type="ARBA" id="ARBA00022980"/>
    </source>
</evidence>
<dbReference type="SUPFAM" id="SSF54821">
    <property type="entry name" value="Ribosomal protein S3 C-terminal domain"/>
    <property type="match status" value="1"/>
</dbReference>
<dbReference type="InterPro" id="IPR036419">
    <property type="entry name" value="Ribosomal_S3_C_sf"/>
</dbReference>
<organism evidence="11 12">
    <name type="scientific">Eumeta variegata</name>
    <name type="common">Bagworm moth</name>
    <name type="synonym">Eumeta japonica</name>
    <dbReference type="NCBI Taxonomy" id="151549"/>
    <lineage>
        <taxon>Eukaryota</taxon>
        <taxon>Metazoa</taxon>
        <taxon>Ecdysozoa</taxon>
        <taxon>Arthropoda</taxon>
        <taxon>Hexapoda</taxon>
        <taxon>Insecta</taxon>
        <taxon>Pterygota</taxon>
        <taxon>Neoptera</taxon>
        <taxon>Endopterygota</taxon>
        <taxon>Lepidoptera</taxon>
        <taxon>Glossata</taxon>
        <taxon>Ditrysia</taxon>
        <taxon>Tineoidea</taxon>
        <taxon>Psychidae</taxon>
        <taxon>Oiketicinae</taxon>
        <taxon>Eumeta</taxon>
    </lineage>
</organism>
<keyword evidence="12" id="KW-1185">Reference proteome</keyword>
<reference evidence="11 12" key="1">
    <citation type="journal article" date="2019" name="Commun. Biol.">
        <title>The bagworm genome reveals a unique fibroin gene that provides high tensile strength.</title>
        <authorList>
            <person name="Kono N."/>
            <person name="Nakamura H."/>
            <person name="Ohtoshi R."/>
            <person name="Tomita M."/>
            <person name="Numata K."/>
            <person name="Arakawa K."/>
        </authorList>
    </citation>
    <scope>NUCLEOTIDE SEQUENCE [LARGE SCALE GENOMIC DNA]</scope>
</reference>
<dbReference type="InterPro" id="IPR018280">
    <property type="entry name" value="Ribosomal_uS3_CS"/>
</dbReference>
<evidence type="ECO:0000259" key="10">
    <source>
        <dbReference type="PROSITE" id="PS50823"/>
    </source>
</evidence>
<dbReference type="NCBIfam" id="NF003219">
    <property type="entry name" value="PRK04191.1"/>
    <property type="match status" value="1"/>
</dbReference>
<evidence type="ECO:0000313" key="12">
    <source>
        <dbReference type="Proteomes" id="UP000299102"/>
    </source>
</evidence>
<dbReference type="CDD" id="cd02413">
    <property type="entry name" value="KH-II_40S_S3"/>
    <property type="match status" value="1"/>
</dbReference>
<proteinExistence type="inferred from homology"/>
<dbReference type="NCBIfam" id="TIGR01008">
    <property type="entry name" value="uS3_euk_arch"/>
    <property type="match status" value="1"/>
</dbReference>
<dbReference type="PROSITE" id="PS50823">
    <property type="entry name" value="KH_TYPE_2"/>
    <property type="match status" value="1"/>
</dbReference>
<dbReference type="Pfam" id="PF00189">
    <property type="entry name" value="Ribosomal_S3_C"/>
    <property type="match status" value="1"/>
</dbReference>
<accession>A0A4C1YIL9</accession>
<dbReference type="InterPro" id="IPR009019">
    <property type="entry name" value="KH_sf_prok-type"/>
</dbReference>
<dbReference type="GO" id="GO:0006412">
    <property type="term" value="P:translation"/>
    <property type="evidence" value="ECO:0007669"/>
    <property type="project" value="InterPro"/>
</dbReference>
<dbReference type="SUPFAM" id="SSF54814">
    <property type="entry name" value="Prokaryotic type KH domain (KH-domain type II)"/>
    <property type="match status" value="1"/>
</dbReference>
<dbReference type="GO" id="GO:2001235">
    <property type="term" value="P:positive regulation of apoptotic signaling pathway"/>
    <property type="evidence" value="ECO:0007669"/>
    <property type="project" value="TreeGrafter"/>
</dbReference>
<evidence type="ECO:0000256" key="8">
    <source>
        <dbReference type="RuleBase" id="RU003624"/>
    </source>
</evidence>
<dbReference type="InterPro" id="IPR057258">
    <property type="entry name" value="Ribosomal_uS3"/>
</dbReference>
<evidence type="ECO:0000256" key="6">
    <source>
        <dbReference type="ARBA" id="ARBA00035408"/>
    </source>
</evidence>
<dbReference type="InterPro" id="IPR004044">
    <property type="entry name" value="KH_dom_type_2"/>
</dbReference>
<dbReference type="AlphaFoldDB" id="A0A4C1YIL9"/>
<dbReference type="Proteomes" id="UP000299102">
    <property type="component" value="Unassembled WGS sequence"/>
</dbReference>
<evidence type="ECO:0000256" key="7">
    <source>
        <dbReference type="PROSITE-ProRule" id="PRU00118"/>
    </source>
</evidence>
<protein>
    <recommendedName>
        <fullName evidence="5">Small ribosomal subunit protein uS3</fullName>
    </recommendedName>
    <alternativeName>
        <fullName evidence="6">40S ribosomal protein S3</fullName>
    </alternativeName>
</protein>
<dbReference type="GO" id="GO:0003735">
    <property type="term" value="F:structural constituent of ribosome"/>
    <property type="evidence" value="ECO:0007669"/>
    <property type="project" value="InterPro"/>
</dbReference>
<dbReference type="InterPro" id="IPR001351">
    <property type="entry name" value="Ribosomal_uS3_C"/>
</dbReference>
<evidence type="ECO:0000256" key="1">
    <source>
        <dbReference type="ARBA" id="ARBA00010761"/>
    </source>
</evidence>
<dbReference type="GO" id="GO:0003723">
    <property type="term" value="F:RNA binding"/>
    <property type="evidence" value="ECO:0007669"/>
    <property type="project" value="UniProtKB-UniRule"/>
</dbReference>
<gene>
    <name evidence="11" type="primary">RpS3</name>
    <name evidence="11" type="ORF">EVAR_61901_1</name>
</gene>